<dbReference type="SUPFAM" id="SSF53649">
    <property type="entry name" value="Alkaline phosphatase-like"/>
    <property type="match status" value="1"/>
</dbReference>
<proteinExistence type="inferred from homology"/>
<evidence type="ECO:0000256" key="2">
    <source>
        <dbReference type="SAM" id="MobiDB-lite"/>
    </source>
</evidence>
<dbReference type="RefSeq" id="WP_345575895.1">
    <property type="nucleotide sequence ID" value="NZ_BAABDQ010000047.1"/>
</dbReference>
<dbReference type="InterPro" id="IPR017850">
    <property type="entry name" value="Alkaline_phosphatase_core_sf"/>
</dbReference>
<evidence type="ECO:0000313" key="4">
    <source>
        <dbReference type="EMBL" id="GAA3611180.1"/>
    </source>
</evidence>
<comment type="similarity">
    <text evidence="1">Belongs to the sulfatase family.</text>
</comment>
<dbReference type="EMBL" id="BAABDQ010000047">
    <property type="protein sequence ID" value="GAA3611180.1"/>
    <property type="molecule type" value="Genomic_DNA"/>
</dbReference>
<dbReference type="Proteomes" id="UP001500630">
    <property type="component" value="Unassembled WGS sequence"/>
</dbReference>
<dbReference type="Pfam" id="PF00884">
    <property type="entry name" value="Sulfatase"/>
    <property type="match status" value="1"/>
</dbReference>
<evidence type="ECO:0000259" key="3">
    <source>
        <dbReference type="Pfam" id="PF00884"/>
    </source>
</evidence>
<dbReference type="InterPro" id="IPR050738">
    <property type="entry name" value="Sulfatase"/>
</dbReference>
<reference evidence="5" key="1">
    <citation type="journal article" date="2019" name="Int. J. Syst. Evol. Microbiol.">
        <title>The Global Catalogue of Microorganisms (GCM) 10K type strain sequencing project: providing services to taxonomists for standard genome sequencing and annotation.</title>
        <authorList>
            <consortium name="The Broad Institute Genomics Platform"/>
            <consortium name="The Broad Institute Genome Sequencing Center for Infectious Disease"/>
            <person name="Wu L."/>
            <person name="Ma J."/>
        </authorList>
    </citation>
    <scope>NUCLEOTIDE SEQUENCE [LARGE SCALE GENOMIC DNA]</scope>
    <source>
        <strain evidence="5">JCM 17326</strain>
    </source>
</reference>
<dbReference type="Gene3D" id="3.40.720.10">
    <property type="entry name" value="Alkaline Phosphatase, subunit A"/>
    <property type="match status" value="1"/>
</dbReference>
<evidence type="ECO:0000256" key="1">
    <source>
        <dbReference type="ARBA" id="ARBA00008779"/>
    </source>
</evidence>
<dbReference type="InterPro" id="IPR000917">
    <property type="entry name" value="Sulfatase_N"/>
</dbReference>
<keyword evidence="5" id="KW-1185">Reference proteome</keyword>
<evidence type="ECO:0000313" key="5">
    <source>
        <dbReference type="Proteomes" id="UP001500630"/>
    </source>
</evidence>
<accession>A0ABP6ZJC0</accession>
<feature type="domain" description="Sulfatase N-terminal" evidence="3">
    <location>
        <begin position="2"/>
        <end position="389"/>
    </location>
</feature>
<comment type="caution">
    <text evidence="4">The sequence shown here is derived from an EMBL/GenBank/DDBJ whole genome shotgun (WGS) entry which is preliminary data.</text>
</comment>
<name>A0ABP6ZJC0_9ACTN</name>
<dbReference type="PANTHER" id="PTHR42693:SF43">
    <property type="entry name" value="BLL2667 PROTEIN"/>
    <property type="match status" value="1"/>
</dbReference>
<dbReference type="PANTHER" id="PTHR42693">
    <property type="entry name" value="ARYLSULFATASE FAMILY MEMBER"/>
    <property type="match status" value="1"/>
</dbReference>
<protein>
    <recommendedName>
        <fullName evidence="3">Sulfatase N-terminal domain-containing protein</fullName>
    </recommendedName>
</protein>
<sequence length="636" mass="68349">MPNVLIVLVGAMGFGASSAYGGPCGMPTAQRLAHGGLQYTGFRTSGSGTATRNALLTGRGPASGGIRHHPGSATTIATILRYHGYRTAAFGKVCRPGHPQQPSALEHGGFQGFEKFYGFAGTETSQWEPILYDGTRPATPLTGPQYGYHLSEDLTDQAIHWIRVHKARTPGTPFFAYLAFGATQAPHHVPRRWRDQYRGLFHDGWDMQRQRTLRRQQARGIVPAHTELVPRPHEIPAWSGLSQPAKQVALTLMENYAGFATHTDRQVGRIVDALNLLGTLDDTLVFYVLGDGPASRQGGPHGTINDVLVRNGVPEPALDALPFLDDVGGPESNPGYPAGWALAMDTPFDGGTRNGLIVHWPDGIKERGRLCHQRLHCTDILPTILEAAGLPEPYTVDGVAQRPIEGAGMRYTFGDPDAPDRRGGLVEWPAVRVPAQDGGEPSYPSSITVYSGMQQVPSDGVPDVKNTSHTIVADIEVGVDGGDGVVAAQGGRFGGWALYLRSGLVTYCYNLFGRERTYLRAPSWLRPGRHAIRYAFAYDGGGIGKGGIGTLTVDDIEIGAVRIDATVPLLFADDQALGIGRDSGSPVTGEYAGCGGPFTGTIRSVRIDIGRPPAQPREYGVLSRHQKTPPQKTPQR</sequence>
<feature type="region of interest" description="Disordered" evidence="2">
    <location>
        <begin position="611"/>
        <end position="636"/>
    </location>
</feature>
<organism evidence="4 5">
    <name type="scientific">Nonomuraea rosea</name>
    <dbReference type="NCBI Taxonomy" id="638574"/>
    <lineage>
        <taxon>Bacteria</taxon>
        <taxon>Bacillati</taxon>
        <taxon>Actinomycetota</taxon>
        <taxon>Actinomycetes</taxon>
        <taxon>Streptosporangiales</taxon>
        <taxon>Streptosporangiaceae</taxon>
        <taxon>Nonomuraea</taxon>
    </lineage>
</organism>
<gene>
    <name evidence="4" type="ORF">GCM10022419_115210</name>
</gene>